<dbReference type="EMBL" id="PRLM01000001">
    <property type="protein sequence ID" value="RYC75114.1"/>
    <property type="molecule type" value="Genomic_DNA"/>
</dbReference>
<keyword evidence="2" id="KW-1185">Reference proteome</keyword>
<gene>
    <name evidence="1" type="ORF">G3RUM_00054</name>
</gene>
<accession>A0ABY0FMG4</accession>
<comment type="caution">
    <text evidence="1">The sequence shown here is derived from an EMBL/GenBank/DDBJ whole genome shotgun (WGS) entry which is preliminary data.</text>
</comment>
<sequence>MHQNASVKLSSGSQPFRVYLRENGFRTYRINLTGISQDDDIDDQGNVPHYYKCFYSKDEPLSEAVLKRLDEEFDNGLVLEYSFTKTQ</sequence>
<dbReference type="Proteomes" id="UP001191019">
    <property type="component" value="Unassembled WGS sequence"/>
</dbReference>
<evidence type="ECO:0000313" key="2">
    <source>
        <dbReference type="Proteomes" id="UP001191019"/>
    </source>
</evidence>
<evidence type="ECO:0000313" key="1">
    <source>
        <dbReference type="EMBL" id="RYC75114.1"/>
    </source>
</evidence>
<reference evidence="1 2" key="2">
    <citation type="journal article" date="2020" name="Cell Rep.">
        <title>Acquisition and Adaptation of Ultra-small Parasitic Reduced Genome Bacteria to Mammalian Hosts.</title>
        <authorList>
            <person name="McLean J.S."/>
            <person name="Bor B."/>
            <person name="Kerns K.A."/>
            <person name="Liu Q."/>
            <person name="To T.T."/>
            <person name="Solden L."/>
            <person name="Hendrickson E.L."/>
            <person name="Wrighton K."/>
            <person name="Shi W."/>
            <person name="He X."/>
        </authorList>
    </citation>
    <scope>NUCLEOTIDE SEQUENCE [LARGE SCALE GENOMIC DNA]</scope>
    <source>
        <strain evidence="1 2">TM7_G3_2_Rum_HOT_351B</strain>
    </source>
</reference>
<protein>
    <submittedName>
        <fullName evidence="1">Uncharacterized protein</fullName>
    </submittedName>
</protein>
<proteinExistence type="predicted"/>
<organism evidence="1 2">
    <name type="scientific">Candidatus Nanosyncoccus alces</name>
    <dbReference type="NCBI Taxonomy" id="2171997"/>
    <lineage>
        <taxon>Bacteria</taxon>
        <taxon>Candidatus Saccharimonadota</taxon>
        <taxon>Candidatus Nanosyncoccalia</taxon>
        <taxon>Candidatus Nanosyncoccales</taxon>
        <taxon>Candidatus Nanosyncoccaceae</taxon>
        <taxon>Candidatus Nanosyncoccus</taxon>
    </lineage>
</organism>
<name>A0ABY0FMG4_9BACT</name>
<reference evidence="1 2" key="1">
    <citation type="journal article" date="2018" name="bioRxiv">
        <title>Evidence of independent acquisition and adaption of ultra-small bacteria to human hosts across the highly diverse yet reduced genomes of the phylum Saccharibacteria.</title>
        <authorList>
            <person name="McLean J.S."/>
            <person name="Bor B."/>
            <person name="To T.T."/>
            <person name="Liu Q."/>
            <person name="Kearns K.A."/>
            <person name="Solden L.M."/>
            <person name="Wrighton K.C."/>
            <person name="He X."/>
            <person name="Shi W."/>
        </authorList>
    </citation>
    <scope>NUCLEOTIDE SEQUENCE [LARGE SCALE GENOMIC DNA]</scope>
    <source>
        <strain evidence="1 2">TM7_G3_2_Rum_HOT_351B</strain>
    </source>
</reference>